<organism evidence="3 4">
    <name type="scientific">Streptomyces mirabilis</name>
    <dbReference type="NCBI Taxonomy" id="68239"/>
    <lineage>
        <taxon>Bacteria</taxon>
        <taxon>Bacillati</taxon>
        <taxon>Actinomycetota</taxon>
        <taxon>Actinomycetes</taxon>
        <taxon>Kitasatosporales</taxon>
        <taxon>Streptomycetaceae</taxon>
        <taxon>Streptomyces</taxon>
    </lineage>
</organism>
<keyword evidence="2" id="KW-0812">Transmembrane</keyword>
<dbReference type="EMBL" id="FONR01000051">
    <property type="protein sequence ID" value="SFH16258.1"/>
    <property type="molecule type" value="Genomic_DNA"/>
</dbReference>
<keyword evidence="2" id="KW-1133">Transmembrane helix</keyword>
<reference evidence="3 4" key="1">
    <citation type="submission" date="2016-10" db="EMBL/GenBank/DDBJ databases">
        <authorList>
            <person name="de Groot N.N."/>
        </authorList>
    </citation>
    <scope>NUCLEOTIDE SEQUENCE [LARGE SCALE GENOMIC DNA]</scope>
    <source>
        <strain evidence="3 4">OK461</strain>
    </source>
</reference>
<keyword evidence="2" id="KW-0472">Membrane</keyword>
<sequence length="543" mass="58396">MAVTAGTTHSPAARAGTTHSPARAGTVGALPREASAPSGGGHQPRPRRGGPRSRRPRRAGRPRSPRLPLRLASRRAATALHRRFWATLPARLRLLRTVTLLLTAALALLLGLAGLAATGTWDTVAGRDAPRTTSAADLNLALNDMDAQAANLLLAGGDGGKGRLATPYDKAVGFYGDARRAIGHDLRTLAVAAQGDHTDEHTVESLTDDFAEYQELIGRALENDDRAGGRPAALVDYREATDLLQAQLLPSARKLVDSNNNAFDRQYDQARSVLAAQLAAVLVLGALLLAALGVLQWYLARRFHRILNPGALAATVCTLLAVLLGGQALAASADRLHGARRDAFDSVVALSRARAIAYDANADESRYLLDPERREQYAQAFLAKSQQLYGMKGATLDSYDFGLATTWKEYRADHHTLDFGGEFARELANLTFPGERAAAERTVDAYAVYQRDDRRIRALVAQGKEGEAVAFCMGWEPGTSNAHFGAWMTALDQVTDINRRHFTAAVRAGRFEAAGLLPWTCGLLLGAGALILLGLRPRLAEFR</sequence>
<evidence type="ECO:0000313" key="4">
    <source>
        <dbReference type="Proteomes" id="UP000181942"/>
    </source>
</evidence>
<name>A0A1I2XRX1_9ACTN</name>
<feature type="transmembrane region" description="Helical" evidence="2">
    <location>
        <begin position="98"/>
        <end position="121"/>
    </location>
</feature>
<feature type="compositionally biased region" description="Basic residues" evidence="1">
    <location>
        <begin position="44"/>
        <end position="64"/>
    </location>
</feature>
<evidence type="ECO:0000256" key="1">
    <source>
        <dbReference type="SAM" id="MobiDB-lite"/>
    </source>
</evidence>
<accession>A0A1I2XRX1</accession>
<dbReference type="OrthoDB" id="569023at2"/>
<evidence type="ECO:0000256" key="2">
    <source>
        <dbReference type="SAM" id="Phobius"/>
    </source>
</evidence>
<feature type="transmembrane region" description="Helical" evidence="2">
    <location>
        <begin position="311"/>
        <end position="330"/>
    </location>
</feature>
<gene>
    <name evidence="3" type="ORF">SAMN02787118_15119</name>
</gene>
<dbReference type="RefSeq" id="WP_143138413.1">
    <property type="nucleotide sequence ID" value="NZ_FONR01000051.1"/>
</dbReference>
<proteinExistence type="predicted"/>
<dbReference type="Proteomes" id="UP000181942">
    <property type="component" value="Unassembled WGS sequence"/>
</dbReference>
<evidence type="ECO:0008006" key="5">
    <source>
        <dbReference type="Google" id="ProtNLM"/>
    </source>
</evidence>
<protein>
    <recommendedName>
        <fullName evidence="5">Secreted protein</fullName>
    </recommendedName>
</protein>
<feature type="compositionally biased region" description="Polar residues" evidence="1">
    <location>
        <begin position="1"/>
        <end position="10"/>
    </location>
</feature>
<feature type="transmembrane region" description="Helical" evidence="2">
    <location>
        <begin position="274"/>
        <end position="299"/>
    </location>
</feature>
<dbReference type="AlphaFoldDB" id="A0A1I2XRX1"/>
<feature type="transmembrane region" description="Helical" evidence="2">
    <location>
        <begin position="516"/>
        <end position="535"/>
    </location>
</feature>
<feature type="region of interest" description="Disordered" evidence="1">
    <location>
        <begin position="1"/>
        <end position="70"/>
    </location>
</feature>
<evidence type="ECO:0000313" key="3">
    <source>
        <dbReference type="EMBL" id="SFH16258.1"/>
    </source>
</evidence>